<sequence length="178" mass="18281">MPGVKKVDYTHPALGGCFGKGCRVALGDNFAKDGAAWATRPAAAVVSRIIDSGVPCIIGLSNKKNSGLFNTLNPSSGQGVTSVNAFARAPGAIDGHVTDAPVAQSLTFSPNWDLKIKPTVRALGNNILGIKIGGGYKDITRTSFAGPLIAGILALITKVQGTFDPVLLNSLLITTAIP</sequence>
<accession>A0A0B4FMY3</accession>
<dbReference type="Pfam" id="PF00082">
    <property type="entry name" value="Peptidase_S8"/>
    <property type="match status" value="1"/>
</dbReference>
<gene>
    <name evidence="2" type="ORF">MAN_01671</name>
</gene>
<dbReference type="AlphaFoldDB" id="A0A0B4FMY3"/>
<feature type="non-terminal residue" evidence="2">
    <location>
        <position position="1"/>
    </location>
</feature>
<dbReference type="InterPro" id="IPR036852">
    <property type="entry name" value="Peptidase_S8/S53_dom_sf"/>
</dbReference>
<dbReference type="HOGENOM" id="CLU_1510951_0_0_1"/>
<feature type="domain" description="Peptidase S8/S53" evidence="1">
    <location>
        <begin position="70"/>
        <end position="176"/>
    </location>
</feature>
<reference evidence="2 3" key="1">
    <citation type="journal article" date="2014" name="Proc. Natl. Acad. Sci. U.S.A.">
        <title>Trajectory and genomic determinants of fungal-pathogen speciation and host adaptation.</title>
        <authorList>
            <person name="Hu X."/>
            <person name="Xiao G."/>
            <person name="Zheng P."/>
            <person name="Shang Y."/>
            <person name="Su Y."/>
            <person name="Zhang X."/>
            <person name="Liu X."/>
            <person name="Zhan S."/>
            <person name="St Leger R.J."/>
            <person name="Wang C."/>
        </authorList>
    </citation>
    <scope>NUCLEOTIDE SEQUENCE [LARGE SCALE GENOMIC DNA]</scope>
    <source>
        <strain evidence="2 3">ARSEF 549</strain>
    </source>
</reference>
<protein>
    <submittedName>
        <fullName evidence="2">Subtilisin-like serine protease PR1C</fullName>
    </submittedName>
</protein>
<dbReference type="Proteomes" id="UP000031186">
    <property type="component" value="Unassembled WGS sequence"/>
</dbReference>
<evidence type="ECO:0000313" key="3">
    <source>
        <dbReference type="Proteomes" id="UP000031186"/>
    </source>
</evidence>
<comment type="caution">
    <text evidence="2">The sequence shown here is derived from an EMBL/GenBank/DDBJ whole genome shotgun (WGS) entry which is preliminary data.</text>
</comment>
<evidence type="ECO:0000259" key="1">
    <source>
        <dbReference type="Pfam" id="PF00082"/>
    </source>
</evidence>
<dbReference type="Gene3D" id="3.40.50.200">
    <property type="entry name" value="Peptidase S8/S53 domain"/>
    <property type="match status" value="1"/>
</dbReference>
<dbReference type="EMBL" id="AZNF01000002">
    <property type="protein sequence ID" value="KID69157.1"/>
    <property type="molecule type" value="Genomic_DNA"/>
</dbReference>
<dbReference type="GO" id="GO:0004252">
    <property type="term" value="F:serine-type endopeptidase activity"/>
    <property type="evidence" value="ECO:0007669"/>
    <property type="project" value="InterPro"/>
</dbReference>
<dbReference type="InterPro" id="IPR000209">
    <property type="entry name" value="Peptidase_S8/S53_dom"/>
</dbReference>
<name>A0A0B4FMY3_METAF</name>
<dbReference type="GO" id="GO:0006508">
    <property type="term" value="P:proteolysis"/>
    <property type="evidence" value="ECO:0007669"/>
    <property type="project" value="InterPro"/>
</dbReference>
<organism evidence="2 3">
    <name type="scientific">Metarhizium anisopliae (strain ARSEF 549)</name>
    <dbReference type="NCBI Taxonomy" id="3151832"/>
    <lineage>
        <taxon>Eukaryota</taxon>
        <taxon>Fungi</taxon>
        <taxon>Dikarya</taxon>
        <taxon>Ascomycota</taxon>
        <taxon>Pezizomycotina</taxon>
        <taxon>Sordariomycetes</taxon>
        <taxon>Hypocreomycetidae</taxon>
        <taxon>Hypocreales</taxon>
        <taxon>Clavicipitaceae</taxon>
        <taxon>Metarhizium</taxon>
    </lineage>
</organism>
<evidence type="ECO:0000313" key="2">
    <source>
        <dbReference type="EMBL" id="KID69157.1"/>
    </source>
</evidence>
<dbReference type="SUPFAM" id="SSF52743">
    <property type="entry name" value="Subtilisin-like"/>
    <property type="match status" value="1"/>
</dbReference>
<proteinExistence type="predicted"/>
<dbReference type="VEuPathDB" id="FungiDB:MAN_01671"/>
<keyword evidence="3" id="KW-1185">Reference proteome</keyword>